<dbReference type="PANTHER" id="PTHR36440:SF1">
    <property type="entry name" value="PUTATIVE (AFU_ORTHOLOGUE AFUA_8G07350)-RELATED"/>
    <property type="match status" value="1"/>
</dbReference>
<dbReference type="InterPro" id="IPR011051">
    <property type="entry name" value="RmlC_Cupin_sf"/>
</dbReference>
<reference evidence="2 3" key="1">
    <citation type="submission" date="2024-07" db="EMBL/GenBank/DDBJ databases">
        <authorList>
            <person name="Thanompreechachai J."/>
            <person name="Duangmal K."/>
        </authorList>
    </citation>
    <scope>NUCLEOTIDE SEQUENCE [LARGE SCALE GENOMIC DNA]</scope>
    <source>
        <strain evidence="2 3">LSe6-4</strain>
    </source>
</reference>
<evidence type="ECO:0000313" key="2">
    <source>
        <dbReference type="EMBL" id="MEZ0163438.1"/>
    </source>
</evidence>
<sequence length="380" mass="41599">MSIETNRTVQDSSLTVHRSLDVETVHGLRPVRNQLPGEPVPYAMASGEGARYELDGQLWTVFARAADTGGLFDAAWINGPRHARTPHHVHHHHQRSFTVVKGSAQVWLGTSSRVLVPGDSFNVPAGTAVAWRFLAHGTRLLTWTAPGGGLAWVERLGTPVDVHTHRDRPAADASPRERADIGAQLGVSFPAGEEVLAAEQWDDRLPEGAEPYFLRAGEGDRLRTPDALYTYLSRGRNTDHRYFAIHTVGAPSQYFGRHFHRQHTENFVCLSGRVWLWVNGVEVLLTAGDFVHAPAGTIHTFAFDAHQTELLGILTPDVFEPFFSVLGSPTSDRSYPEPGTVSGESTDLVGPSFEALQKLQDELDLVIVGPPPERGAGLDL</sequence>
<keyword evidence="3" id="KW-1185">Reference proteome</keyword>
<evidence type="ECO:0000313" key="3">
    <source>
        <dbReference type="Proteomes" id="UP001565927"/>
    </source>
</evidence>
<dbReference type="Proteomes" id="UP001565927">
    <property type="component" value="Unassembled WGS sequence"/>
</dbReference>
<comment type="caution">
    <text evidence="2">The sequence shown here is derived from an EMBL/GenBank/DDBJ whole genome shotgun (WGS) entry which is preliminary data.</text>
</comment>
<dbReference type="Gene3D" id="2.60.120.10">
    <property type="entry name" value="Jelly Rolls"/>
    <property type="match status" value="2"/>
</dbReference>
<evidence type="ECO:0000259" key="1">
    <source>
        <dbReference type="Pfam" id="PF07883"/>
    </source>
</evidence>
<dbReference type="InterPro" id="IPR014710">
    <property type="entry name" value="RmlC-like_jellyroll"/>
</dbReference>
<dbReference type="RefSeq" id="WP_370439684.1">
    <property type="nucleotide sequence ID" value="NZ_JBGFTU010000001.1"/>
</dbReference>
<dbReference type="EMBL" id="JBGFTU010000001">
    <property type="protein sequence ID" value="MEZ0163438.1"/>
    <property type="molecule type" value="Genomic_DNA"/>
</dbReference>
<feature type="domain" description="Cupin type-2" evidence="1">
    <location>
        <begin position="250"/>
        <end position="304"/>
    </location>
</feature>
<name>A0ABV4GVV4_9ACTN</name>
<dbReference type="SUPFAM" id="SSF51182">
    <property type="entry name" value="RmlC-like cupins"/>
    <property type="match status" value="1"/>
</dbReference>
<dbReference type="PANTHER" id="PTHR36440">
    <property type="entry name" value="PUTATIVE (AFU_ORTHOLOGUE AFUA_8G07350)-RELATED"/>
    <property type="match status" value="1"/>
</dbReference>
<dbReference type="CDD" id="cd02215">
    <property type="entry name" value="cupin_QDO_N_C"/>
    <property type="match status" value="2"/>
</dbReference>
<organism evidence="2 3">
    <name type="scientific">Kineococcus halophytocola</name>
    <dbReference type="NCBI Taxonomy" id="3234027"/>
    <lineage>
        <taxon>Bacteria</taxon>
        <taxon>Bacillati</taxon>
        <taxon>Actinomycetota</taxon>
        <taxon>Actinomycetes</taxon>
        <taxon>Kineosporiales</taxon>
        <taxon>Kineosporiaceae</taxon>
        <taxon>Kineococcus</taxon>
    </lineage>
</organism>
<dbReference type="InterPro" id="IPR013096">
    <property type="entry name" value="Cupin_2"/>
</dbReference>
<protein>
    <submittedName>
        <fullName evidence="2">Quercetin 2,3-dioxygenase</fullName>
    </submittedName>
</protein>
<feature type="domain" description="Cupin type-2" evidence="1">
    <location>
        <begin position="82"/>
        <end position="128"/>
    </location>
</feature>
<gene>
    <name evidence="2" type="ORF">AB2L27_01515</name>
</gene>
<proteinExistence type="predicted"/>
<dbReference type="InterPro" id="IPR053146">
    <property type="entry name" value="QDO-like"/>
</dbReference>
<accession>A0ABV4GVV4</accession>
<dbReference type="Pfam" id="PF07883">
    <property type="entry name" value="Cupin_2"/>
    <property type="match status" value="2"/>
</dbReference>